<dbReference type="EC" id="3.5.4.26" evidence="15"/>
<dbReference type="AlphaFoldDB" id="A0A6I1FQU8"/>
<dbReference type="Gene3D" id="3.40.140.10">
    <property type="entry name" value="Cytidine Deaminase, domain 2"/>
    <property type="match status" value="1"/>
</dbReference>
<dbReference type="PROSITE" id="PS00903">
    <property type="entry name" value="CYT_DCMP_DEAMINASES_1"/>
    <property type="match status" value="1"/>
</dbReference>
<protein>
    <recommendedName>
        <fullName evidence="15">Riboflavin biosynthesis protein RibD</fullName>
    </recommendedName>
    <domain>
        <recommendedName>
            <fullName evidence="15">Diaminohydroxyphosphoribosylaminopyrimidine deaminase</fullName>
            <shortName evidence="15">DRAP deaminase</shortName>
            <ecNumber evidence="15">3.5.4.26</ecNumber>
        </recommendedName>
        <alternativeName>
            <fullName evidence="15">Riboflavin-specific deaminase</fullName>
        </alternativeName>
    </domain>
    <domain>
        <recommendedName>
            <fullName evidence="15">5-amino-6-(5-phosphoribosylamino)uracil reductase</fullName>
            <ecNumber evidence="15">1.1.1.193</ecNumber>
        </recommendedName>
        <alternativeName>
            <fullName evidence="15">HTP reductase</fullName>
        </alternativeName>
    </domain>
</protein>
<dbReference type="InterPro" id="IPR002125">
    <property type="entry name" value="CMP_dCMP_dom"/>
</dbReference>
<comment type="catalytic activity">
    <reaction evidence="14 15">
        <text>2,5-diamino-6-hydroxy-4-(5-phosphoribosylamino)-pyrimidine + H2O + H(+) = 5-amino-6-(5-phospho-D-ribosylamino)uracil + NH4(+)</text>
        <dbReference type="Rhea" id="RHEA:21868"/>
        <dbReference type="ChEBI" id="CHEBI:15377"/>
        <dbReference type="ChEBI" id="CHEBI:15378"/>
        <dbReference type="ChEBI" id="CHEBI:28938"/>
        <dbReference type="ChEBI" id="CHEBI:58453"/>
        <dbReference type="ChEBI" id="CHEBI:58614"/>
        <dbReference type="EC" id="3.5.4.26"/>
    </reaction>
</comment>
<evidence type="ECO:0000313" key="21">
    <source>
        <dbReference type="Proteomes" id="UP000429595"/>
    </source>
</evidence>
<evidence type="ECO:0000256" key="1">
    <source>
        <dbReference type="ARBA" id="ARBA00002151"/>
    </source>
</evidence>
<keyword evidence="21" id="KW-1185">Reference proteome</keyword>
<evidence type="ECO:0000256" key="11">
    <source>
        <dbReference type="ARBA" id="ARBA00023002"/>
    </source>
</evidence>
<evidence type="ECO:0000256" key="14">
    <source>
        <dbReference type="ARBA" id="ARBA00049886"/>
    </source>
</evidence>
<feature type="binding site" evidence="17">
    <location>
        <position position="200"/>
    </location>
    <ligand>
        <name>NADP(+)</name>
        <dbReference type="ChEBI" id="CHEBI:58349"/>
    </ligand>
</feature>
<dbReference type="PROSITE" id="PS51747">
    <property type="entry name" value="CYT_DCMP_DEAMINASES_2"/>
    <property type="match status" value="1"/>
</dbReference>
<name>A0A6I1FQU8_9BACI</name>
<evidence type="ECO:0000259" key="19">
    <source>
        <dbReference type="PROSITE" id="PS51747"/>
    </source>
</evidence>
<dbReference type="EC" id="1.1.1.193" evidence="15"/>
<feature type="binding site" evidence="17">
    <location>
        <position position="291"/>
    </location>
    <ligand>
        <name>substrate</name>
    </ligand>
</feature>
<dbReference type="PIRSF" id="PIRSF006769">
    <property type="entry name" value="RibD"/>
    <property type="match status" value="1"/>
</dbReference>
<dbReference type="NCBIfam" id="TIGR00326">
    <property type="entry name" value="eubact_ribD"/>
    <property type="match status" value="1"/>
</dbReference>
<organism evidence="20 21">
    <name type="scientific">Bacillus aerolatus</name>
    <dbReference type="NCBI Taxonomy" id="2653354"/>
    <lineage>
        <taxon>Bacteria</taxon>
        <taxon>Bacillati</taxon>
        <taxon>Bacillota</taxon>
        <taxon>Bacilli</taxon>
        <taxon>Bacillales</taxon>
        <taxon>Bacillaceae</taxon>
        <taxon>Bacillus</taxon>
    </lineage>
</organism>
<evidence type="ECO:0000256" key="5">
    <source>
        <dbReference type="ARBA" id="ARBA00007417"/>
    </source>
</evidence>
<dbReference type="Proteomes" id="UP000429595">
    <property type="component" value="Unassembled WGS sequence"/>
</dbReference>
<dbReference type="InterPro" id="IPR024072">
    <property type="entry name" value="DHFR-like_dom_sf"/>
</dbReference>
<dbReference type="GO" id="GO:0009231">
    <property type="term" value="P:riboflavin biosynthetic process"/>
    <property type="evidence" value="ECO:0007669"/>
    <property type="project" value="UniProtKB-UniPathway"/>
</dbReference>
<evidence type="ECO:0000256" key="15">
    <source>
        <dbReference type="PIRNR" id="PIRNR006769"/>
    </source>
</evidence>
<evidence type="ECO:0000256" key="10">
    <source>
        <dbReference type="ARBA" id="ARBA00022857"/>
    </source>
</evidence>
<comment type="cofactor">
    <cofactor evidence="15 18">
        <name>Zn(2+)</name>
        <dbReference type="ChEBI" id="CHEBI:29105"/>
    </cofactor>
    <text evidence="15 18">Binds 1 zinc ion.</text>
</comment>
<feature type="binding site" evidence="18">
    <location>
        <position position="75"/>
    </location>
    <ligand>
        <name>Zn(2+)</name>
        <dbReference type="ChEBI" id="CHEBI:29105"/>
        <note>catalytic</note>
    </ligand>
</feature>
<comment type="caution">
    <text evidence="20">The sequence shown here is derived from an EMBL/GenBank/DDBJ whole genome shotgun (WGS) entry which is preliminary data.</text>
</comment>
<evidence type="ECO:0000256" key="6">
    <source>
        <dbReference type="ARBA" id="ARBA00022619"/>
    </source>
</evidence>
<evidence type="ECO:0000256" key="16">
    <source>
        <dbReference type="PIRSR" id="PIRSR006769-1"/>
    </source>
</evidence>
<evidence type="ECO:0000256" key="17">
    <source>
        <dbReference type="PIRSR" id="PIRSR006769-2"/>
    </source>
</evidence>
<feature type="active site" description="Proton donor" evidence="16">
    <location>
        <position position="52"/>
    </location>
</feature>
<keyword evidence="11 15" id="KW-0560">Oxidoreductase</keyword>
<dbReference type="Gene3D" id="3.40.430.10">
    <property type="entry name" value="Dihydrofolate Reductase, subunit A"/>
    <property type="match status" value="1"/>
</dbReference>
<keyword evidence="6 15" id="KW-0686">Riboflavin biosynthesis</keyword>
<dbReference type="InterPro" id="IPR004794">
    <property type="entry name" value="Eubact_RibD"/>
</dbReference>
<dbReference type="CDD" id="cd01284">
    <property type="entry name" value="Riboflavin_deaminase-reductase"/>
    <property type="match status" value="1"/>
</dbReference>
<dbReference type="SUPFAM" id="SSF53927">
    <property type="entry name" value="Cytidine deaminase-like"/>
    <property type="match status" value="1"/>
</dbReference>
<dbReference type="Pfam" id="PF00383">
    <property type="entry name" value="dCMP_cyt_deam_1"/>
    <property type="match status" value="1"/>
</dbReference>
<dbReference type="GO" id="GO:0008703">
    <property type="term" value="F:5-amino-6-(5-phosphoribosylamino)uracil reductase activity"/>
    <property type="evidence" value="ECO:0007669"/>
    <property type="project" value="UniProtKB-EC"/>
</dbReference>
<dbReference type="InterPro" id="IPR011549">
    <property type="entry name" value="RibD_C"/>
</dbReference>
<dbReference type="GO" id="GO:0050661">
    <property type="term" value="F:NADP binding"/>
    <property type="evidence" value="ECO:0007669"/>
    <property type="project" value="InterPro"/>
</dbReference>
<evidence type="ECO:0000313" key="20">
    <source>
        <dbReference type="EMBL" id="KAB7709102.1"/>
    </source>
</evidence>
<comment type="pathway">
    <text evidence="2 15">Cofactor biosynthesis; riboflavin biosynthesis; 5-amino-6-(D-ribitylamino)uracil from GTP: step 2/4.</text>
</comment>
<keyword evidence="12" id="KW-0511">Multifunctional enzyme</keyword>
<keyword evidence="7 15" id="KW-0479">Metal-binding</keyword>
<keyword evidence="9 15" id="KW-0862">Zinc</keyword>
<feature type="binding site" evidence="17">
    <location>
        <position position="196"/>
    </location>
    <ligand>
        <name>NADP(+)</name>
        <dbReference type="ChEBI" id="CHEBI:58349"/>
    </ligand>
</feature>
<dbReference type="GO" id="GO:0008835">
    <property type="term" value="F:diaminohydroxyphosphoribosylaminopyrimidine deaminase activity"/>
    <property type="evidence" value="ECO:0007669"/>
    <property type="project" value="UniProtKB-EC"/>
</dbReference>
<reference evidence="20 21" key="1">
    <citation type="submission" date="2019-10" db="EMBL/GenBank/DDBJ databases">
        <title>Bacillus aerolatum sp. nov., isolated from bioaerosol of sport playgrounds.</title>
        <authorList>
            <person name="Chen P."/>
            <person name="Zhang G."/>
        </authorList>
    </citation>
    <scope>NUCLEOTIDE SEQUENCE [LARGE SCALE GENOMIC DNA]</scope>
    <source>
        <strain evidence="20 21">CX253</strain>
    </source>
</reference>
<feature type="binding site" evidence="17">
    <location>
        <begin position="293"/>
        <end position="299"/>
    </location>
    <ligand>
        <name>NADP(+)</name>
        <dbReference type="ChEBI" id="CHEBI:58349"/>
    </ligand>
</feature>
<feature type="binding site" evidence="17">
    <location>
        <position position="184"/>
    </location>
    <ligand>
        <name>substrate</name>
    </ligand>
</feature>
<dbReference type="PANTHER" id="PTHR38011:SF7">
    <property type="entry name" value="2,5-DIAMINO-6-RIBOSYLAMINO-4(3H)-PYRIMIDINONE 5'-PHOSPHATE REDUCTASE"/>
    <property type="match status" value="1"/>
</dbReference>
<feature type="binding site" evidence="17">
    <location>
        <position position="207"/>
    </location>
    <ligand>
        <name>substrate</name>
    </ligand>
</feature>
<dbReference type="GO" id="GO:0008270">
    <property type="term" value="F:zinc ion binding"/>
    <property type="evidence" value="ECO:0007669"/>
    <property type="project" value="InterPro"/>
</dbReference>
<dbReference type="RefSeq" id="WP_152149628.1">
    <property type="nucleotide sequence ID" value="NZ_WEIO01000001.1"/>
</dbReference>
<feature type="binding site" evidence="17">
    <location>
        <position position="154"/>
    </location>
    <ligand>
        <name>NADP(+)</name>
        <dbReference type="ChEBI" id="CHEBI:58349"/>
    </ligand>
</feature>
<evidence type="ECO:0000256" key="2">
    <source>
        <dbReference type="ARBA" id="ARBA00004882"/>
    </source>
</evidence>
<accession>A0A6I1FQU8</accession>
<evidence type="ECO:0000256" key="9">
    <source>
        <dbReference type="ARBA" id="ARBA00022833"/>
    </source>
</evidence>
<keyword evidence="8 15" id="KW-0378">Hydrolase</keyword>
<sequence>MLKEQYMELALSLAEGVKGQTSPNPPVGAVVVKDGRIIGMGAHLKAGGGHAEVHALAAAGTEAAGADLYVTLEPCSHHGKTPPCADLVISTGIKRVFIATVDPNPKVSGKGVQKLKAAGIEVETGICREKADQILAPFFHFIQSKTPFVTMKTAITADGKTAAYTGHSRWITDEPAREDVHGIRHEQDAILVGVNTVLQDNPVLTTRLPHGGKHPIRVILDTHLRIPVTAKVIENKEADTMIVCGKEASLEKEAVLIEAGADIIRLETTNINIPLLLKKLGEEGIMTLLVEGGGEVNASFFQEKAFQKMLIYMAPKLIGGKMAPTPFGGEGLATMDESIPLKFDKVEMIGPDIKITASLKEG</sequence>
<evidence type="ECO:0000256" key="8">
    <source>
        <dbReference type="ARBA" id="ARBA00022801"/>
    </source>
</evidence>
<gene>
    <name evidence="20" type="primary">ribD</name>
    <name evidence="20" type="ORF">F9802_03045</name>
</gene>
<comment type="pathway">
    <text evidence="3 15">Cofactor biosynthesis; riboflavin biosynthesis; 5-amino-6-(D-ribitylamino)uracil from GTP: step 3/4.</text>
</comment>
<dbReference type="EMBL" id="WEIO01000001">
    <property type="protein sequence ID" value="KAB7709102.1"/>
    <property type="molecule type" value="Genomic_DNA"/>
</dbReference>
<dbReference type="SUPFAM" id="SSF53597">
    <property type="entry name" value="Dihydrofolate reductase-like"/>
    <property type="match status" value="1"/>
</dbReference>
<evidence type="ECO:0000256" key="7">
    <source>
        <dbReference type="ARBA" id="ARBA00022723"/>
    </source>
</evidence>
<keyword evidence="10 15" id="KW-0521">NADP</keyword>
<dbReference type="InterPro" id="IPR050765">
    <property type="entry name" value="Riboflavin_Biosynth_HTPR"/>
</dbReference>
<proteinExistence type="inferred from homology"/>
<evidence type="ECO:0000256" key="18">
    <source>
        <dbReference type="PIRSR" id="PIRSR006769-3"/>
    </source>
</evidence>
<dbReference type="InterPro" id="IPR016193">
    <property type="entry name" value="Cytidine_deaminase-like"/>
</dbReference>
<evidence type="ECO:0000256" key="4">
    <source>
        <dbReference type="ARBA" id="ARBA00005259"/>
    </source>
</evidence>
<evidence type="ECO:0000256" key="3">
    <source>
        <dbReference type="ARBA" id="ARBA00004910"/>
    </source>
</evidence>
<feature type="binding site" evidence="17">
    <location>
        <position position="204"/>
    </location>
    <ligand>
        <name>substrate</name>
    </ligand>
</feature>
<comment type="catalytic activity">
    <reaction evidence="13 15">
        <text>5-amino-6-(5-phospho-D-ribitylamino)uracil + NADP(+) = 5-amino-6-(5-phospho-D-ribosylamino)uracil + NADPH + H(+)</text>
        <dbReference type="Rhea" id="RHEA:17845"/>
        <dbReference type="ChEBI" id="CHEBI:15378"/>
        <dbReference type="ChEBI" id="CHEBI:57783"/>
        <dbReference type="ChEBI" id="CHEBI:58349"/>
        <dbReference type="ChEBI" id="CHEBI:58421"/>
        <dbReference type="ChEBI" id="CHEBI:58453"/>
        <dbReference type="EC" id="1.1.1.193"/>
    </reaction>
</comment>
<comment type="function">
    <text evidence="1 15">Converts 2,5-diamino-6-(ribosylamino)-4(3h)-pyrimidinone 5'-phosphate into 5-amino-6-(ribosylamino)-2,4(1h,3h)-pyrimidinedione 5'-phosphate.</text>
</comment>
<dbReference type="InterPro" id="IPR002734">
    <property type="entry name" value="RibDG_C"/>
</dbReference>
<dbReference type="Pfam" id="PF01872">
    <property type="entry name" value="RibD_C"/>
    <property type="match status" value="1"/>
</dbReference>
<dbReference type="UniPathway" id="UPA00275">
    <property type="reaction ID" value="UER00401"/>
</dbReference>
<dbReference type="InterPro" id="IPR016192">
    <property type="entry name" value="APOBEC/CMP_deaminase_Zn-bd"/>
</dbReference>
<feature type="binding site" evidence="17">
    <location>
        <position position="170"/>
    </location>
    <ligand>
        <name>NADP(+)</name>
        <dbReference type="ChEBI" id="CHEBI:58349"/>
    </ligand>
</feature>
<dbReference type="NCBIfam" id="TIGR00227">
    <property type="entry name" value="ribD_Cterm"/>
    <property type="match status" value="1"/>
</dbReference>
<evidence type="ECO:0000256" key="13">
    <source>
        <dbReference type="ARBA" id="ARBA00049861"/>
    </source>
</evidence>
<evidence type="ECO:0000256" key="12">
    <source>
        <dbReference type="ARBA" id="ARBA00023268"/>
    </source>
</evidence>
<dbReference type="PANTHER" id="PTHR38011">
    <property type="entry name" value="DIHYDROFOLATE REDUCTASE FAMILY PROTEIN (AFU_ORTHOLOGUE AFUA_8G06820)"/>
    <property type="match status" value="1"/>
</dbReference>
<comment type="similarity">
    <text evidence="4 15">In the N-terminal section; belongs to the cytidine and deoxycytidylate deaminase family.</text>
</comment>
<dbReference type="FunFam" id="3.40.140.10:FF:000025">
    <property type="entry name" value="Riboflavin biosynthesis protein RibD"/>
    <property type="match status" value="1"/>
</dbReference>
<feature type="binding site" evidence="18">
    <location>
        <position position="50"/>
    </location>
    <ligand>
        <name>Zn(2+)</name>
        <dbReference type="ChEBI" id="CHEBI:29105"/>
        <note>catalytic</note>
    </ligand>
</feature>
<feature type="binding site" evidence="18">
    <location>
        <position position="84"/>
    </location>
    <ligand>
        <name>Zn(2+)</name>
        <dbReference type="ChEBI" id="CHEBI:29105"/>
        <note>catalytic</note>
    </ligand>
</feature>
<feature type="binding site" evidence="17">
    <location>
        <position position="168"/>
    </location>
    <ligand>
        <name>substrate</name>
    </ligand>
</feature>
<feature type="domain" description="CMP/dCMP-type deaminase" evidence="19">
    <location>
        <begin position="1"/>
        <end position="123"/>
    </location>
</feature>
<comment type="similarity">
    <text evidence="5 15">In the C-terminal section; belongs to the HTP reductase family.</text>
</comment>
<feature type="binding site" evidence="17">
    <location>
        <position position="222"/>
    </location>
    <ligand>
        <name>NADP(+)</name>
        <dbReference type="ChEBI" id="CHEBI:58349"/>
    </ligand>
</feature>